<dbReference type="Proteomes" id="UP000078397">
    <property type="component" value="Unassembled WGS sequence"/>
</dbReference>
<comment type="caution">
    <text evidence="13">The sequence shown here is derived from an EMBL/GenBank/DDBJ whole genome shotgun (WGS) entry which is preliminary data.</text>
</comment>
<dbReference type="PROSITE" id="PS51384">
    <property type="entry name" value="FAD_FR"/>
    <property type="match status" value="1"/>
</dbReference>
<evidence type="ECO:0000259" key="12">
    <source>
        <dbReference type="PROSITE" id="PS51384"/>
    </source>
</evidence>
<dbReference type="GO" id="GO:0000293">
    <property type="term" value="F:ferric-chelate reductase activity"/>
    <property type="evidence" value="ECO:0007669"/>
    <property type="project" value="UniProtKB-ARBA"/>
</dbReference>
<dbReference type="AlphaFoldDB" id="A0A179F7K5"/>
<dbReference type="InterPro" id="IPR051410">
    <property type="entry name" value="Ferric/Cupric_Reductase"/>
</dbReference>
<proteinExistence type="inferred from homology"/>
<dbReference type="Gene3D" id="3.40.50.80">
    <property type="entry name" value="Nucleotide-binding domain of ferredoxin-NADP reductase (FNR) module"/>
    <property type="match status" value="1"/>
</dbReference>
<dbReference type="InterPro" id="IPR013130">
    <property type="entry name" value="Fe3_Rdtase_TM_dom"/>
</dbReference>
<dbReference type="InterPro" id="IPR013112">
    <property type="entry name" value="FAD-bd_8"/>
</dbReference>
<feature type="transmembrane region" description="Helical" evidence="11">
    <location>
        <begin position="23"/>
        <end position="44"/>
    </location>
</feature>
<dbReference type="KEGG" id="pchm:VFPPC_09244"/>
<protein>
    <submittedName>
        <fullName evidence="13">Ferric-chelate reductase</fullName>
    </submittedName>
</protein>
<gene>
    <name evidence="13" type="ORF">VFPPC_09244</name>
</gene>
<evidence type="ECO:0000256" key="7">
    <source>
        <dbReference type="ARBA" id="ARBA00023002"/>
    </source>
</evidence>
<evidence type="ECO:0000256" key="2">
    <source>
        <dbReference type="ARBA" id="ARBA00006278"/>
    </source>
</evidence>
<dbReference type="OrthoDB" id="167398at2759"/>
<evidence type="ECO:0000256" key="1">
    <source>
        <dbReference type="ARBA" id="ARBA00004141"/>
    </source>
</evidence>
<dbReference type="PANTHER" id="PTHR32361">
    <property type="entry name" value="FERRIC/CUPRIC REDUCTASE TRANSMEMBRANE COMPONENT"/>
    <property type="match status" value="1"/>
</dbReference>
<dbReference type="InterPro" id="IPR013121">
    <property type="entry name" value="Fe_red_NAD-bd_6"/>
</dbReference>
<dbReference type="PANTHER" id="PTHR32361:SF9">
    <property type="entry name" value="FERRIC REDUCTASE TRANSMEMBRANE COMPONENT 3-RELATED"/>
    <property type="match status" value="1"/>
</dbReference>
<feature type="transmembrane region" description="Helical" evidence="11">
    <location>
        <begin position="56"/>
        <end position="82"/>
    </location>
</feature>
<dbReference type="Pfam" id="PF01794">
    <property type="entry name" value="Ferric_reduct"/>
    <property type="match status" value="1"/>
</dbReference>
<keyword evidence="5" id="KW-0249">Electron transport</keyword>
<comment type="similarity">
    <text evidence="2">Belongs to the ferric reductase (FRE) family.</text>
</comment>
<evidence type="ECO:0000313" key="13">
    <source>
        <dbReference type="EMBL" id="OAQ61397.2"/>
    </source>
</evidence>
<accession>A0A179F7K5</accession>
<evidence type="ECO:0000256" key="11">
    <source>
        <dbReference type="SAM" id="Phobius"/>
    </source>
</evidence>
<reference evidence="13 14" key="1">
    <citation type="journal article" date="2016" name="PLoS Pathog.">
        <title>Biosynthesis of antibiotic leucinostatins in bio-control fungus Purpureocillium lilacinum and their inhibition on phytophthora revealed by genome mining.</title>
        <authorList>
            <person name="Wang G."/>
            <person name="Liu Z."/>
            <person name="Lin R."/>
            <person name="Li E."/>
            <person name="Mao Z."/>
            <person name="Ling J."/>
            <person name="Yang Y."/>
            <person name="Yin W.B."/>
            <person name="Xie B."/>
        </authorList>
    </citation>
    <scope>NUCLEOTIDE SEQUENCE [LARGE SCALE GENOMIC DNA]</scope>
    <source>
        <strain evidence="13">170</strain>
    </source>
</reference>
<sequence length="431" mass="49565">MRNNLLIWLTGWNFGTYNNFHRWLARIATVQAIVHSLGYSALILRKGGWEYFWRLWALTFWWTGELATVFMSLLVVFSVFWVRRRQYEVFLVVHIVLSILILVTMLGHVWIFKGVYDALVWVPAVIWLLDRVLRGARIIAFNPVFWDTHASVTYNEQAHMIRLVVPLSSNFYQVKPGTFCYIMVLNKWDFWESHPFTVASVSGNNRSAAQPQEHAPLLRSEPLSLDDMGIEPKRRAEEMTFLIRPYDSFTSRLKEHAESSYPKPATLRVAIDGPYGRTAPLERFDKVLFVVGGSGIAVPLSYLETLIASSKRPKAIYIHWAVQQSALAIDVLHCELNEALKSNRVRVNVYVTRSQGRVSSDETTCRFVEWRTGRMSTEGVIQATLSTEETDSLAVVACGPARMADDCRRIVATKMVHSLPYIEYFEESFQW</sequence>
<evidence type="ECO:0000256" key="10">
    <source>
        <dbReference type="ARBA" id="ARBA00023180"/>
    </source>
</evidence>
<dbReference type="InterPro" id="IPR039261">
    <property type="entry name" value="FNR_nucleotide-bd"/>
</dbReference>
<keyword evidence="6 11" id="KW-1133">Transmembrane helix</keyword>
<keyword evidence="14" id="KW-1185">Reference proteome</keyword>
<dbReference type="SUPFAM" id="SSF52343">
    <property type="entry name" value="Ferredoxin reductase-like, C-terminal NADP-linked domain"/>
    <property type="match status" value="1"/>
</dbReference>
<evidence type="ECO:0000256" key="8">
    <source>
        <dbReference type="ARBA" id="ARBA00023065"/>
    </source>
</evidence>
<dbReference type="Pfam" id="PF08030">
    <property type="entry name" value="NAD_binding_6"/>
    <property type="match status" value="1"/>
</dbReference>
<dbReference type="SFLD" id="SFLDS00052">
    <property type="entry name" value="Ferric_Reductase_Domain"/>
    <property type="match status" value="1"/>
</dbReference>
<comment type="subcellular location">
    <subcellularLocation>
        <location evidence="1">Membrane</location>
        <topology evidence="1">Multi-pass membrane protein</topology>
    </subcellularLocation>
</comment>
<dbReference type="GeneID" id="28851806"/>
<dbReference type="GO" id="GO:0006879">
    <property type="term" value="P:intracellular iron ion homeostasis"/>
    <property type="evidence" value="ECO:0007669"/>
    <property type="project" value="TreeGrafter"/>
</dbReference>
<evidence type="ECO:0000256" key="5">
    <source>
        <dbReference type="ARBA" id="ARBA00022982"/>
    </source>
</evidence>
<name>A0A179F7K5_METCM</name>
<keyword evidence="3" id="KW-0813">Transport</keyword>
<evidence type="ECO:0000256" key="6">
    <source>
        <dbReference type="ARBA" id="ARBA00022989"/>
    </source>
</evidence>
<keyword evidence="4 11" id="KW-0812">Transmembrane</keyword>
<dbReference type="GO" id="GO:0005886">
    <property type="term" value="C:plasma membrane"/>
    <property type="evidence" value="ECO:0007669"/>
    <property type="project" value="TreeGrafter"/>
</dbReference>
<feature type="transmembrane region" description="Helical" evidence="11">
    <location>
        <begin position="89"/>
        <end position="112"/>
    </location>
</feature>
<keyword evidence="7" id="KW-0560">Oxidoreductase</keyword>
<organism evidence="13 14">
    <name type="scientific">Pochonia chlamydosporia 170</name>
    <dbReference type="NCBI Taxonomy" id="1380566"/>
    <lineage>
        <taxon>Eukaryota</taxon>
        <taxon>Fungi</taxon>
        <taxon>Dikarya</taxon>
        <taxon>Ascomycota</taxon>
        <taxon>Pezizomycotina</taxon>
        <taxon>Sordariomycetes</taxon>
        <taxon>Hypocreomycetidae</taxon>
        <taxon>Hypocreales</taxon>
        <taxon>Clavicipitaceae</taxon>
        <taxon>Pochonia</taxon>
    </lineage>
</organism>
<feature type="domain" description="FAD-binding FR-type" evidence="12">
    <location>
        <begin position="131"/>
        <end position="281"/>
    </location>
</feature>
<keyword evidence="9 11" id="KW-0472">Membrane</keyword>
<evidence type="ECO:0000256" key="9">
    <source>
        <dbReference type="ARBA" id="ARBA00023136"/>
    </source>
</evidence>
<keyword evidence="8" id="KW-0406">Ion transport</keyword>
<dbReference type="RefSeq" id="XP_018139101.2">
    <property type="nucleotide sequence ID" value="XM_018287812.2"/>
</dbReference>
<dbReference type="CDD" id="cd06186">
    <property type="entry name" value="NOX_Duox_like_FAD_NADP"/>
    <property type="match status" value="1"/>
</dbReference>
<dbReference type="SFLD" id="SFLDG01168">
    <property type="entry name" value="Ferric_reductase_subgroup_(FRE"/>
    <property type="match status" value="1"/>
</dbReference>
<dbReference type="GO" id="GO:0006826">
    <property type="term" value="P:iron ion transport"/>
    <property type="evidence" value="ECO:0007669"/>
    <property type="project" value="TreeGrafter"/>
</dbReference>
<dbReference type="InterPro" id="IPR017927">
    <property type="entry name" value="FAD-bd_FR_type"/>
</dbReference>
<dbReference type="Pfam" id="PF08022">
    <property type="entry name" value="FAD_binding_8"/>
    <property type="match status" value="1"/>
</dbReference>
<dbReference type="GO" id="GO:0015677">
    <property type="term" value="P:copper ion import"/>
    <property type="evidence" value="ECO:0007669"/>
    <property type="project" value="TreeGrafter"/>
</dbReference>
<evidence type="ECO:0000313" key="14">
    <source>
        <dbReference type="Proteomes" id="UP000078397"/>
    </source>
</evidence>
<evidence type="ECO:0000256" key="4">
    <source>
        <dbReference type="ARBA" id="ARBA00022692"/>
    </source>
</evidence>
<evidence type="ECO:0000256" key="3">
    <source>
        <dbReference type="ARBA" id="ARBA00022448"/>
    </source>
</evidence>
<dbReference type="STRING" id="1380566.A0A179F7K5"/>
<dbReference type="EMBL" id="LSBJ02000007">
    <property type="protein sequence ID" value="OAQ61397.2"/>
    <property type="molecule type" value="Genomic_DNA"/>
</dbReference>
<keyword evidence="10" id="KW-0325">Glycoprotein</keyword>